<dbReference type="AlphaFoldDB" id="D8UF18"/>
<dbReference type="PANTHER" id="PTHR48112">
    <property type="entry name" value="HIGH MOBILITY GROUP PROTEIN DSP1"/>
    <property type="match status" value="1"/>
</dbReference>
<dbReference type="Pfam" id="PF00808">
    <property type="entry name" value="CBFD_NFYB_HMF"/>
    <property type="match status" value="1"/>
</dbReference>
<dbReference type="Gene3D" id="1.10.30.10">
    <property type="entry name" value="High mobility group box domain"/>
    <property type="match status" value="1"/>
</dbReference>
<dbReference type="CDD" id="cd00084">
    <property type="entry name" value="HMG-box_SF"/>
    <property type="match status" value="1"/>
</dbReference>
<dbReference type="InterPro" id="IPR050342">
    <property type="entry name" value="HMGB"/>
</dbReference>
<name>D8UF18_VOLCA</name>
<evidence type="ECO:0000313" key="5">
    <source>
        <dbReference type="EMBL" id="EFJ41738.1"/>
    </source>
</evidence>
<evidence type="ECO:0000256" key="1">
    <source>
        <dbReference type="ARBA" id="ARBA00023125"/>
    </source>
</evidence>
<dbReference type="Gene3D" id="1.10.20.10">
    <property type="entry name" value="Histone, subunit A"/>
    <property type="match status" value="1"/>
</dbReference>
<protein>
    <recommendedName>
        <fullName evidence="4">HMG box domain-containing protein</fullName>
    </recommendedName>
</protein>
<dbReference type="SUPFAM" id="SSF47113">
    <property type="entry name" value="Histone-fold"/>
    <property type="match status" value="1"/>
</dbReference>
<dbReference type="GO" id="GO:0046982">
    <property type="term" value="F:protein heterodimerization activity"/>
    <property type="evidence" value="ECO:0007669"/>
    <property type="project" value="InterPro"/>
</dbReference>
<dbReference type="PROSITE" id="PS50118">
    <property type="entry name" value="HMG_BOX_2"/>
    <property type="match status" value="1"/>
</dbReference>
<dbReference type="EMBL" id="GL378391">
    <property type="protein sequence ID" value="EFJ41738.1"/>
    <property type="molecule type" value="Genomic_DNA"/>
</dbReference>
<dbReference type="InterPro" id="IPR003958">
    <property type="entry name" value="CBFA_NFYB_domain"/>
</dbReference>
<dbReference type="InterPro" id="IPR036910">
    <property type="entry name" value="HMG_box_dom_sf"/>
</dbReference>
<dbReference type="GO" id="GO:0003677">
    <property type="term" value="F:DNA binding"/>
    <property type="evidence" value="ECO:0007669"/>
    <property type="project" value="UniProtKB-UniRule"/>
</dbReference>
<feature type="DNA-binding region" description="HMG box" evidence="2">
    <location>
        <begin position="1"/>
        <end position="73"/>
    </location>
</feature>
<evidence type="ECO:0000313" key="6">
    <source>
        <dbReference type="Proteomes" id="UP000001058"/>
    </source>
</evidence>
<evidence type="ECO:0000256" key="2">
    <source>
        <dbReference type="PROSITE-ProRule" id="PRU00267"/>
    </source>
</evidence>
<reference evidence="5 6" key="1">
    <citation type="journal article" date="2010" name="Science">
        <title>Genomic analysis of organismal complexity in the multicellular green alga Volvox carteri.</title>
        <authorList>
            <person name="Prochnik S.E."/>
            <person name="Umen J."/>
            <person name="Nedelcu A.M."/>
            <person name="Hallmann A."/>
            <person name="Miller S.M."/>
            <person name="Nishii I."/>
            <person name="Ferris P."/>
            <person name="Kuo A."/>
            <person name="Mitros T."/>
            <person name="Fritz-Laylin L.K."/>
            <person name="Hellsten U."/>
            <person name="Chapman J."/>
            <person name="Simakov O."/>
            <person name="Rensing S.A."/>
            <person name="Terry A."/>
            <person name="Pangilinan J."/>
            <person name="Kapitonov V."/>
            <person name="Jurka J."/>
            <person name="Salamov A."/>
            <person name="Shapiro H."/>
            <person name="Schmutz J."/>
            <person name="Grimwood J."/>
            <person name="Lindquist E."/>
            <person name="Lucas S."/>
            <person name="Grigoriev I.V."/>
            <person name="Schmitt R."/>
            <person name="Kirk D."/>
            <person name="Rokhsar D.S."/>
        </authorList>
    </citation>
    <scope>NUCLEOTIDE SEQUENCE [LARGE SCALE GENOMIC DNA]</scope>
    <source>
        <strain evidence="6">f. Nagariensis / Eve</strain>
    </source>
</reference>
<dbReference type="GO" id="GO:0005634">
    <property type="term" value="C:nucleus"/>
    <property type="evidence" value="ECO:0007669"/>
    <property type="project" value="UniProtKB-UniRule"/>
</dbReference>
<keyword evidence="2" id="KW-0539">Nucleus</keyword>
<feature type="region of interest" description="Disordered" evidence="3">
    <location>
        <begin position="54"/>
        <end position="85"/>
    </location>
</feature>
<dbReference type="GeneID" id="9626646"/>
<organism evidence="6">
    <name type="scientific">Volvox carteri f. nagariensis</name>
    <dbReference type="NCBI Taxonomy" id="3068"/>
    <lineage>
        <taxon>Eukaryota</taxon>
        <taxon>Viridiplantae</taxon>
        <taxon>Chlorophyta</taxon>
        <taxon>core chlorophytes</taxon>
        <taxon>Chlorophyceae</taxon>
        <taxon>CS clade</taxon>
        <taxon>Chlamydomonadales</taxon>
        <taxon>Volvocaceae</taxon>
        <taxon>Volvox</taxon>
    </lineage>
</organism>
<keyword evidence="6" id="KW-1185">Reference proteome</keyword>
<dbReference type="KEGG" id="vcn:VOLCADRAFT_98278"/>
<sequence>MAPPTAYMLFCNENREAVRQKLVAAGHQKVAITLVAKELGQVWKGLSEEEKAAYKTRAEEQQQQEQVAEGDAQQGSPSGEQQQEVAGDLKAAALPSAWVRRVVGLDPEIQRCSADALLALSTAADVFLGAICAKATAAAAGAKRRTVRLDDIERCVRSDKRMTAVGLPAVLNMVSAAASNAAETKAVQLGNKKARLEGAAVNNNIMRAFGLAK</sequence>
<dbReference type="Proteomes" id="UP000001058">
    <property type="component" value="Unassembled WGS sequence"/>
</dbReference>
<keyword evidence="1 2" id="KW-0238">DNA-binding</keyword>
<dbReference type="eggNOG" id="KOG0381">
    <property type="taxonomic scope" value="Eukaryota"/>
</dbReference>
<dbReference type="InParanoid" id="D8UF18"/>
<gene>
    <name evidence="5" type="ORF">VOLCADRAFT_98278</name>
</gene>
<dbReference type="InterPro" id="IPR009072">
    <property type="entry name" value="Histone-fold"/>
</dbReference>
<dbReference type="RefSeq" id="XP_002957240.1">
    <property type="nucleotide sequence ID" value="XM_002957194.1"/>
</dbReference>
<dbReference type="Pfam" id="PF09011">
    <property type="entry name" value="HMG_box_2"/>
    <property type="match status" value="1"/>
</dbReference>
<dbReference type="InterPro" id="IPR009071">
    <property type="entry name" value="HMG_box_dom"/>
</dbReference>
<dbReference type="OrthoDB" id="547080at2759"/>
<dbReference type="SUPFAM" id="SSF47095">
    <property type="entry name" value="HMG-box"/>
    <property type="match status" value="1"/>
</dbReference>
<dbReference type="SMART" id="SM00398">
    <property type="entry name" value="HMG"/>
    <property type="match status" value="1"/>
</dbReference>
<proteinExistence type="predicted"/>
<dbReference type="STRING" id="3068.D8UF18"/>
<evidence type="ECO:0000256" key="3">
    <source>
        <dbReference type="SAM" id="MobiDB-lite"/>
    </source>
</evidence>
<feature type="domain" description="HMG box" evidence="4">
    <location>
        <begin position="1"/>
        <end position="73"/>
    </location>
</feature>
<feature type="compositionally biased region" description="Low complexity" evidence="3">
    <location>
        <begin position="61"/>
        <end position="84"/>
    </location>
</feature>
<evidence type="ECO:0000259" key="4">
    <source>
        <dbReference type="PROSITE" id="PS50118"/>
    </source>
</evidence>
<accession>D8UF18</accession>